<dbReference type="PRINTS" id="PR00080">
    <property type="entry name" value="SDRFAMILY"/>
</dbReference>
<gene>
    <name evidence="3" type="ORF">ABT211_04945</name>
</gene>
<comment type="caution">
    <text evidence="3">The sequence shown here is derived from an EMBL/GenBank/DDBJ whole genome shotgun (WGS) entry which is preliminary data.</text>
</comment>
<dbReference type="Proteomes" id="UP001490365">
    <property type="component" value="Unassembled WGS sequence"/>
</dbReference>
<dbReference type="PANTHER" id="PTHR24321:SF8">
    <property type="entry name" value="ESTRADIOL 17-BETA-DEHYDROGENASE 8-RELATED"/>
    <property type="match status" value="1"/>
</dbReference>
<dbReference type="PRINTS" id="PR00081">
    <property type="entry name" value="GDHRDH"/>
</dbReference>
<comment type="similarity">
    <text evidence="1">Belongs to the short-chain dehydrogenases/reductases (SDR) family.</text>
</comment>
<accession>A0ABV1TAR1</accession>
<reference evidence="3 4" key="1">
    <citation type="submission" date="2024-06" db="EMBL/GenBank/DDBJ databases">
        <title>The Natural Products Discovery Center: Release of the First 8490 Sequenced Strains for Exploring Actinobacteria Biosynthetic Diversity.</title>
        <authorList>
            <person name="Kalkreuter E."/>
            <person name="Kautsar S.A."/>
            <person name="Yang D."/>
            <person name="Bader C.D."/>
            <person name="Teijaro C.N."/>
            <person name="Fluegel L."/>
            <person name="Davis C.M."/>
            <person name="Simpson J.R."/>
            <person name="Lauterbach L."/>
            <person name="Steele A.D."/>
            <person name="Gui C."/>
            <person name="Meng S."/>
            <person name="Li G."/>
            <person name="Viehrig K."/>
            <person name="Ye F."/>
            <person name="Su P."/>
            <person name="Kiefer A.F."/>
            <person name="Nichols A."/>
            <person name="Cepeda A.J."/>
            <person name="Yan W."/>
            <person name="Fan B."/>
            <person name="Jiang Y."/>
            <person name="Adhikari A."/>
            <person name="Zheng C.-J."/>
            <person name="Schuster L."/>
            <person name="Cowan T.M."/>
            <person name="Smanski M.J."/>
            <person name="Chevrette M.G."/>
            <person name="De Carvalho L.P.S."/>
            <person name="Shen B."/>
        </authorList>
    </citation>
    <scope>NUCLEOTIDE SEQUENCE [LARGE SCALE GENOMIC DNA]</scope>
    <source>
        <strain evidence="3 4">NPDC001694</strain>
    </source>
</reference>
<dbReference type="CDD" id="cd05233">
    <property type="entry name" value="SDR_c"/>
    <property type="match status" value="1"/>
</dbReference>
<dbReference type="NCBIfam" id="NF005559">
    <property type="entry name" value="PRK07231.1"/>
    <property type="match status" value="1"/>
</dbReference>
<dbReference type="Gene3D" id="3.40.50.720">
    <property type="entry name" value="NAD(P)-binding Rossmann-like Domain"/>
    <property type="match status" value="1"/>
</dbReference>
<dbReference type="InterPro" id="IPR002347">
    <property type="entry name" value="SDR_fam"/>
</dbReference>
<name>A0ABV1TAR1_9ACTN</name>
<dbReference type="Pfam" id="PF13561">
    <property type="entry name" value="adh_short_C2"/>
    <property type="match status" value="1"/>
</dbReference>
<dbReference type="InterPro" id="IPR036291">
    <property type="entry name" value="NAD(P)-bd_dom_sf"/>
</dbReference>
<dbReference type="PANTHER" id="PTHR24321">
    <property type="entry name" value="DEHYDROGENASES, SHORT CHAIN"/>
    <property type="match status" value="1"/>
</dbReference>
<keyword evidence="2" id="KW-0560">Oxidoreductase</keyword>
<keyword evidence="4" id="KW-1185">Reference proteome</keyword>
<dbReference type="SUPFAM" id="SSF51735">
    <property type="entry name" value="NAD(P)-binding Rossmann-fold domains"/>
    <property type="match status" value="1"/>
</dbReference>
<organism evidence="3 4">
    <name type="scientific">Streptomyces sp. 900105755</name>
    <dbReference type="NCBI Taxonomy" id="3154389"/>
    <lineage>
        <taxon>Bacteria</taxon>
        <taxon>Bacillati</taxon>
        <taxon>Actinomycetota</taxon>
        <taxon>Actinomycetes</taxon>
        <taxon>Kitasatosporales</taxon>
        <taxon>Streptomycetaceae</taxon>
        <taxon>Streptomyces</taxon>
    </lineage>
</organism>
<evidence type="ECO:0000256" key="2">
    <source>
        <dbReference type="ARBA" id="ARBA00023002"/>
    </source>
</evidence>
<proteinExistence type="inferred from homology"/>
<protein>
    <submittedName>
        <fullName evidence="3">SDR family NAD(P)-dependent oxidoreductase</fullName>
    </submittedName>
</protein>
<sequence length="251" mass="25744">MTGILEGKRALLTGAHRGIGRAVAEAFVAAGARVVIADIEGADKAAVEIGHDTVGVTCDVCSGDSVASAVAEATRALGGLDVLVNNAGVECFGPLHELTEDEFDRTYSVNLRGTWLVYKHAVPALTDGGGAIVNIASLAGVVGFPLLGAYAAVKAGVVRMTEVMALELRDLGVRANAICPGFIETPMSERAFTEFGAATGTPLKELITRGQGRLGTPGEVASLATYLASEGASFVNGTATVIDGGWNVRRM</sequence>
<dbReference type="EMBL" id="JBEOZM010000002">
    <property type="protein sequence ID" value="MER6266637.1"/>
    <property type="molecule type" value="Genomic_DNA"/>
</dbReference>
<evidence type="ECO:0000313" key="3">
    <source>
        <dbReference type="EMBL" id="MER6266637.1"/>
    </source>
</evidence>
<dbReference type="RefSeq" id="WP_351955318.1">
    <property type="nucleotide sequence ID" value="NZ_JBEOZM010000002.1"/>
</dbReference>
<evidence type="ECO:0000256" key="1">
    <source>
        <dbReference type="ARBA" id="ARBA00006484"/>
    </source>
</evidence>
<evidence type="ECO:0000313" key="4">
    <source>
        <dbReference type="Proteomes" id="UP001490365"/>
    </source>
</evidence>